<dbReference type="Gene3D" id="2.40.330.10">
    <property type="entry name" value="DNA-binding pseudobarrel domain"/>
    <property type="match status" value="2"/>
</dbReference>
<dbReference type="EMBL" id="QGKY02000190">
    <property type="protein sequence ID" value="KAF2588557.1"/>
    <property type="molecule type" value="Genomic_DNA"/>
</dbReference>
<gene>
    <name evidence="8" type="ORF">F2Q70_00041361</name>
</gene>
<evidence type="ECO:0000259" key="7">
    <source>
        <dbReference type="PROSITE" id="PS50863"/>
    </source>
</evidence>
<dbReference type="SUPFAM" id="SSF101936">
    <property type="entry name" value="DNA-binding pseudobarrel domain"/>
    <property type="match status" value="2"/>
</dbReference>
<keyword evidence="3" id="KW-0238">DNA-binding</keyword>
<dbReference type="PANTHER" id="PTHR31674:SF41">
    <property type="entry name" value="B3 DOMAIN-CONTAINING PROTEIN REM-LIKE 1-RELATED"/>
    <property type="match status" value="1"/>
</dbReference>
<dbReference type="AlphaFoldDB" id="A0A8S9K3X8"/>
<sequence length="239" mass="26712">MFIRPLQSLPVLFVRENGINKPGEIHLLGKDGTKWPTSLLVNIRGSMSLGKGWKDFVKANGVESGFTLKLMWEDTTPVFCLCSADSTSDREQEEYFKAIRKQSLFMDPSNIDNSSKDEKNKEENIDSSSAIQNRSVTLTLTPEEVRACKLHLPSEFMKANGINRLGKITLLGANKMEWSAYLLTRDGTVALGIGWDEFCEANGLSLGESFTLEFSKEQNRTTPVLKFCSLETNKKVGKC</sequence>
<dbReference type="GO" id="GO:0003677">
    <property type="term" value="F:DNA binding"/>
    <property type="evidence" value="ECO:0007669"/>
    <property type="project" value="UniProtKB-KW"/>
</dbReference>
<feature type="region of interest" description="Disordered" evidence="6">
    <location>
        <begin position="107"/>
        <end position="129"/>
    </location>
</feature>
<evidence type="ECO:0000256" key="1">
    <source>
        <dbReference type="ARBA" id="ARBA00004123"/>
    </source>
</evidence>
<evidence type="ECO:0000256" key="6">
    <source>
        <dbReference type="SAM" id="MobiDB-lite"/>
    </source>
</evidence>
<dbReference type="GO" id="GO:0005634">
    <property type="term" value="C:nucleus"/>
    <property type="evidence" value="ECO:0007669"/>
    <property type="project" value="UniProtKB-SubCell"/>
</dbReference>
<keyword evidence="4" id="KW-0804">Transcription</keyword>
<dbReference type="CDD" id="cd10017">
    <property type="entry name" value="B3_DNA"/>
    <property type="match status" value="2"/>
</dbReference>
<evidence type="ECO:0000256" key="5">
    <source>
        <dbReference type="ARBA" id="ARBA00023242"/>
    </source>
</evidence>
<feature type="domain" description="TF-B3" evidence="7">
    <location>
        <begin position="135"/>
        <end position="230"/>
    </location>
</feature>
<feature type="compositionally biased region" description="Basic and acidic residues" evidence="6">
    <location>
        <begin position="114"/>
        <end position="124"/>
    </location>
</feature>
<reference evidence="8" key="1">
    <citation type="submission" date="2019-12" db="EMBL/GenBank/DDBJ databases">
        <title>Genome sequencing and annotation of Brassica cretica.</title>
        <authorList>
            <person name="Studholme D.J."/>
            <person name="Sarris P.F."/>
        </authorList>
    </citation>
    <scope>NUCLEOTIDE SEQUENCE</scope>
    <source>
        <strain evidence="8">PFS-102/07</strain>
        <tissue evidence="8">Leaf</tissue>
    </source>
</reference>
<dbReference type="InterPro" id="IPR015300">
    <property type="entry name" value="DNA-bd_pseudobarrel_sf"/>
</dbReference>
<evidence type="ECO:0000256" key="3">
    <source>
        <dbReference type="ARBA" id="ARBA00023125"/>
    </source>
</evidence>
<dbReference type="InterPro" id="IPR039218">
    <property type="entry name" value="REM_fam"/>
</dbReference>
<organism evidence="8">
    <name type="scientific">Brassica cretica</name>
    <name type="common">Mustard</name>
    <dbReference type="NCBI Taxonomy" id="69181"/>
    <lineage>
        <taxon>Eukaryota</taxon>
        <taxon>Viridiplantae</taxon>
        <taxon>Streptophyta</taxon>
        <taxon>Embryophyta</taxon>
        <taxon>Tracheophyta</taxon>
        <taxon>Spermatophyta</taxon>
        <taxon>Magnoliopsida</taxon>
        <taxon>eudicotyledons</taxon>
        <taxon>Gunneridae</taxon>
        <taxon>Pentapetalae</taxon>
        <taxon>rosids</taxon>
        <taxon>malvids</taxon>
        <taxon>Brassicales</taxon>
        <taxon>Brassicaceae</taxon>
        <taxon>Brassiceae</taxon>
        <taxon>Brassica</taxon>
    </lineage>
</organism>
<dbReference type="PROSITE" id="PS50863">
    <property type="entry name" value="B3"/>
    <property type="match status" value="2"/>
</dbReference>
<comment type="caution">
    <text evidence="8">The sequence shown here is derived from an EMBL/GenBank/DDBJ whole genome shotgun (WGS) entry which is preliminary data.</text>
</comment>
<evidence type="ECO:0000256" key="4">
    <source>
        <dbReference type="ARBA" id="ARBA00023163"/>
    </source>
</evidence>
<proteinExistence type="predicted"/>
<keyword evidence="5" id="KW-0539">Nucleus</keyword>
<feature type="domain" description="TF-B3" evidence="7">
    <location>
        <begin position="1"/>
        <end position="85"/>
    </location>
</feature>
<evidence type="ECO:0000313" key="8">
    <source>
        <dbReference type="EMBL" id="KAF2588557.1"/>
    </source>
</evidence>
<comment type="subcellular location">
    <subcellularLocation>
        <location evidence="1">Nucleus</location>
    </subcellularLocation>
</comment>
<dbReference type="SMART" id="SM01019">
    <property type="entry name" value="B3"/>
    <property type="match status" value="2"/>
</dbReference>
<name>A0A8S9K3X8_BRACR</name>
<evidence type="ECO:0000256" key="2">
    <source>
        <dbReference type="ARBA" id="ARBA00023015"/>
    </source>
</evidence>
<dbReference type="Pfam" id="PF02362">
    <property type="entry name" value="B3"/>
    <property type="match status" value="2"/>
</dbReference>
<dbReference type="PANTHER" id="PTHR31674">
    <property type="entry name" value="B3 DOMAIN-CONTAINING PROTEIN REM-LIKE 3-RELATED"/>
    <property type="match status" value="1"/>
</dbReference>
<dbReference type="InterPro" id="IPR003340">
    <property type="entry name" value="B3_DNA-bd"/>
</dbReference>
<protein>
    <recommendedName>
        <fullName evidence="7">TF-B3 domain-containing protein</fullName>
    </recommendedName>
</protein>
<keyword evidence="2" id="KW-0805">Transcription regulation</keyword>
<accession>A0A8S9K3X8</accession>